<dbReference type="SUPFAM" id="SSF81383">
    <property type="entry name" value="F-box domain"/>
    <property type="match status" value="1"/>
</dbReference>
<gene>
    <name evidence="5" type="ORF">OFUS_LOCUS1714</name>
</gene>
<dbReference type="UniPathway" id="UPA00143"/>
<dbReference type="Proteomes" id="UP000749559">
    <property type="component" value="Unassembled WGS sequence"/>
</dbReference>
<dbReference type="GO" id="GO:0005634">
    <property type="term" value="C:nucleus"/>
    <property type="evidence" value="ECO:0007669"/>
    <property type="project" value="UniProtKB-SubCell"/>
</dbReference>
<dbReference type="InterPro" id="IPR036047">
    <property type="entry name" value="F-box-like_dom_sf"/>
</dbReference>
<dbReference type="PANTHER" id="PTHR13123">
    <property type="entry name" value="LD30288P"/>
    <property type="match status" value="1"/>
</dbReference>
<dbReference type="PANTHER" id="PTHR13123:SF7">
    <property type="entry name" value="LD30288P"/>
    <property type="match status" value="1"/>
</dbReference>
<dbReference type="OrthoDB" id="9991467at2759"/>
<reference evidence="5" key="1">
    <citation type="submission" date="2022-03" db="EMBL/GenBank/DDBJ databases">
        <authorList>
            <person name="Martin C."/>
        </authorList>
    </citation>
    <scope>NUCLEOTIDE SEQUENCE</scope>
</reference>
<evidence type="ECO:0000256" key="2">
    <source>
        <dbReference type="ARBA" id="ARBA00004906"/>
    </source>
</evidence>
<organism evidence="5 6">
    <name type="scientific">Owenia fusiformis</name>
    <name type="common">Polychaete worm</name>
    <dbReference type="NCBI Taxonomy" id="6347"/>
    <lineage>
        <taxon>Eukaryota</taxon>
        <taxon>Metazoa</taxon>
        <taxon>Spiralia</taxon>
        <taxon>Lophotrochozoa</taxon>
        <taxon>Annelida</taxon>
        <taxon>Polychaeta</taxon>
        <taxon>Sedentaria</taxon>
        <taxon>Canalipalpata</taxon>
        <taxon>Sabellida</taxon>
        <taxon>Oweniida</taxon>
        <taxon>Oweniidae</taxon>
        <taxon>Owenia</taxon>
    </lineage>
</organism>
<dbReference type="GO" id="GO:0016567">
    <property type="term" value="P:protein ubiquitination"/>
    <property type="evidence" value="ECO:0007669"/>
    <property type="project" value="UniProtKB-UniPathway"/>
</dbReference>
<comment type="subcellular location">
    <subcellularLocation>
        <location evidence="1">Nucleus</location>
    </subcellularLocation>
</comment>
<protein>
    <submittedName>
        <fullName evidence="5">Uncharacterized protein</fullName>
    </submittedName>
</protein>
<evidence type="ECO:0000256" key="4">
    <source>
        <dbReference type="ARBA" id="ARBA00023242"/>
    </source>
</evidence>
<dbReference type="GO" id="GO:0019005">
    <property type="term" value="C:SCF ubiquitin ligase complex"/>
    <property type="evidence" value="ECO:0007669"/>
    <property type="project" value="TreeGrafter"/>
</dbReference>
<keyword evidence="4" id="KW-0539">Nucleus</keyword>
<dbReference type="InterPro" id="IPR040394">
    <property type="entry name" value="FBX25/32"/>
</dbReference>
<sequence>MPFLGQDWRGPGEEWVKTTEGWDRLKLWRLRLLENLNENIVSRILKEALEQNTFIQKDEYSHCHQPPHVLIPKHTTKECTGSTSLAESFSKLDMVGAARDPRRFAYTCKVLQYFIRHNFGNLSGTAQKYILTILEEAFNHVLKTGNNIKQVHRLLIDLTEALNDNAFYPNHVGSLALHDKHNQTVQKMERRLNNFKMQERKDDGKLTLSDLPDDCIRNILVQLSDHIDLVHSGETQQSMYNISSDNQMWKQMCLFHFNDVQLATMLQRLGGSFEEGVDWKLLYKKLVRRHGTKDVYAVMIHSCNNCGSLYWESHGHPCHFTDLKASSTPMTPQMFARVVGF</sequence>
<name>A0A8J1UBR5_OWEFU</name>
<evidence type="ECO:0000313" key="6">
    <source>
        <dbReference type="Proteomes" id="UP000749559"/>
    </source>
</evidence>
<comment type="caution">
    <text evidence="5">The sequence shown here is derived from an EMBL/GenBank/DDBJ whole genome shotgun (WGS) entry which is preliminary data.</text>
</comment>
<keyword evidence="6" id="KW-1185">Reference proteome</keyword>
<dbReference type="EMBL" id="CAIIXF020000001">
    <property type="protein sequence ID" value="CAH1774209.1"/>
    <property type="molecule type" value="Genomic_DNA"/>
</dbReference>
<evidence type="ECO:0000313" key="5">
    <source>
        <dbReference type="EMBL" id="CAH1774209.1"/>
    </source>
</evidence>
<evidence type="ECO:0000256" key="1">
    <source>
        <dbReference type="ARBA" id="ARBA00004123"/>
    </source>
</evidence>
<accession>A0A8J1UBR5</accession>
<evidence type="ECO:0000256" key="3">
    <source>
        <dbReference type="ARBA" id="ARBA00022786"/>
    </source>
</evidence>
<dbReference type="GO" id="GO:0005737">
    <property type="term" value="C:cytoplasm"/>
    <property type="evidence" value="ECO:0007669"/>
    <property type="project" value="TreeGrafter"/>
</dbReference>
<proteinExistence type="predicted"/>
<comment type="pathway">
    <text evidence="2">Protein modification; protein ubiquitination.</text>
</comment>
<keyword evidence="3" id="KW-0833">Ubl conjugation pathway</keyword>
<dbReference type="AlphaFoldDB" id="A0A8J1UBR5"/>